<name>A0AAW7WLP6_9BACE</name>
<evidence type="ECO:0000313" key="2">
    <source>
        <dbReference type="Proteomes" id="UP001170023"/>
    </source>
</evidence>
<dbReference type="EMBL" id="JAUONL010000004">
    <property type="protein sequence ID" value="MDO6357524.1"/>
    <property type="molecule type" value="Genomic_DNA"/>
</dbReference>
<organism evidence="1 2">
    <name type="scientific">Bacteroides caccae</name>
    <dbReference type="NCBI Taxonomy" id="47678"/>
    <lineage>
        <taxon>Bacteria</taxon>
        <taxon>Pseudomonadati</taxon>
        <taxon>Bacteroidota</taxon>
        <taxon>Bacteroidia</taxon>
        <taxon>Bacteroidales</taxon>
        <taxon>Bacteroidaceae</taxon>
        <taxon>Bacteroides</taxon>
    </lineage>
</organism>
<proteinExistence type="predicted"/>
<dbReference type="Proteomes" id="UP001170023">
    <property type="component" value="Unassembled WGS sequence"/>
</dbReference>
<comment type="caution">
    <text evidence="1">The sequence shown here is derived from an EMBL/GenBank/DDBJ whole genome shotgun (WGS) entry which is preliminary data.</text>
</comment>
<dbReference type="Gene3D" id="3.90.1200.10">
    <property type="match status" value="1"/>
</dbReference>
<accession>A0AAW7WLP6</accession>
<dbReference type="SUPFAM" id="SSF56112">
    <property type="entry name" value="Protein kinase-like (PK-like)"/>
    <property type="match status" value="1"/>
</dbReference>
<dbReference type="InterPro" id="IPR011009">
    <property type="entry name" value="Kinase-like_dom_sf"/>
</dbReference>
<sequence length="369" mass="43348">MTRRDKDERLRGIITTGTKLFYRFSNADGKTWLMPARNMQVGMNLYQPSGKKGKLVKALFPVLHNIPFVRSAIHAETLRCDLTDELVQMLCLLFHENNLEFSIFCGTPCIHQKITMQLSKGNRILGYCKLTDSDEIAMLFDSESRILSEFAQKGVTGIPECHFCGKLKTGIKLFIQNTVKTGKSRVPHRWTSLHENFLDSLYRNTRKSLVFEDSDYYRTLIELKFHLDWLPDGIDRVSIAHIIDRVLAQHQYRTVEFSAYHADFTPWNMFVENGKLFVFDWEYARLTYPPFLDHYHFFTQTAIFERHWQADEIIVFLQSSEANWVDKETYVFYLLDVIARFTVREKGNVTDDILRSMNIWSDLLKYLCQ</sequence>
<evidence type="ECO:0000313" key="1">
    <source>
        <dbReference type="EMBL" id="MDO6357524.1"/>
    </source>
</evidence>
<dbReference type="AlphaFoldDB" id="A0AAW7WLP6"/>
<gene>
    <name evidence="1" type="ORF">Q4469_07455</name>
</gene>
<dbReference type="RefSeq" id="WP_303447259.1">
    <property type="nucleotide sequence ID" value="NZ_JAUONJ010000006.1"/>
</dbReference>
<reference evidence="1" key="1">
    <citation type="submission" date="2023-07" db="EMBL/GenBank/DDBJ databases">
        <title>Whole Genome Sequencing of Colonoscopy isolates.</title>
        <authorList>
            <person name="Surve S.V."/>
            <person name="Valls R.A."/>
            <person name="Barrak K.E."/>
            <person name="Gardner T.B."/>
            <person name="O'Toole G.A."/>
        </authorList>
    </citation>
    <scope>NUCLEOTIDE SEQUENCE</scope>
    <source>
        <strain evidence="1">GP0119</strain>
    </source>
</reference>
<protein>
    <submittedName>
        <fullName evidence="1">Phosphotransferase</fullName>
    </submittedName>
</protein>